<feature type="transmembrane region" description="Helical" evidence="1">
    <location>
        <begin position="69"/>
        <end position="89"/>
    </location>
</feature>
<dbReference type="InterPro" id="IPR023829">
    <property type="entry name" value="PGA_PgaD"/>
</dbReference>
<accession>A0ABS4DMC7</accession>
<dbReference type="RefSeq" id="WP_209618578.1">
    <property type="nucleotide sequence ID" value="NZ_JAGJRS010000016.1"/>
</dbReference>
<organism evidence="2 3">
    <name type="scientific">Frateuria flava</name>
    <dbReference type="NCBI Taxonomy" id="2821489"/>
    <lineage>
        <taxon>Bacteria</taxon>
        <taxon>Pseudomonadati</taxon>
        <taxon>Pseudomonadota</taxon>
        <taxon>Gammaproteobacteria</taxon>
        <taxon>Lysobacterales</taxon>
        <taxon>Rhodanobacteraceae</taxon>
        <taxon>Frateuria</taxon>
    </lineage>
</organism>
<evidence type="ECO:0000256" key="1">
    <source>
        <dbReference type="SAM" id="Phobius"/>
    </source>
</evidence>
<feature type="transmembrane region" description="Helical" evidence="1">
    <location>
        <begin position="21"/>
        <end position="49"/>
    </location>
</feature>
<dbReference type="Proteomes" id="UP000823790">
    <property type="component" value="Unassembled WGS sequence"/>
</dbReference>
<gene>
    <name evidence="2" type="primary">pgaD</name>
    <name evidence="2" type="ORF">J7I44_07855</name>
</gene>
<evidence type="ECO:0000313" key="3">
    <source>
        <dbReference type="Proteomes" id="UP000823790"/>
    </source>
</evidence>
<sequence length="155" mass="17635">MKAEGFLIQNERRRTPTQRALSSLVTLVAWMLWFYLWLPVITLVAWLAGVRTAWIELSAEAYANQTSDLLAILGYALVSAVVFAGWAYYNQARFAHRTRRRQGPAAVTLVEEAMALDVDPREAQALRNQQHSTLVFDKHARPIVRRSADREPEIA</sequence>
<keyword evidence="1" id="KW-1133">Transmembrane helix</keyword>
<proteinExistence type="predicted"/>
<keyword evidence="1" id="KW-0812">Transmembrane</keyword>
<keyword evidence="1" id="KW-0472">Membrane</keyword>
<name>A0ABS4DMC7_9GAMM</name>
<dbReference type="NCBIfam" id="TIGR03940">
    <property type="entry name" value="PGA_PgaD"/>
    <property type="match status" value="1"/>
</dbReference>
<dbReference type="Pfam" id="PF13994">
    <property type="entry name" value="PgaD"/>
    <property type="match status" value="1"/>
</dbReference>
<reference evidence="2 3" key="1">
    <citation type="submission" date="2021-04" db="EMBL/GenBank/DDBJ databases">
        <authorList>
            <person name="Huq M.A."/>
        </authorList>
    </citation>
    <scope>NUCLEOTIDE SEQUENCE [LARGE SCALE GENOMIC DNA]</scope>
    <source>
        <strain evidence="2 3">MAH-13</strain>
    </source>
</reference>
<protein>
    <submittedName>
        <fullName evidence="2">Poly-beta-1,6-N-acetyl-D-glucosamine biosynthesis protein PgaD</fullName>
    </submittedName>
</protein>
<comment type="caution">
    <text evidence="2">The sequence shown here is derived from an EMBL/GenBank/DDBJ whole genome shotgun (WGS) entry which is preliminary data.</text>
</comment>
<dbReference type="EMBL" id="JAGJRS010000016">
    <property type="protein sequence ID" value="MBP1474209.1"/>
    <property type="molecule type" value="Genomic_DNA"/>
</dbReference>
<keyword evidence="3" id="KW-1185">Reference proteome</keyword>
<evidence type="ECO:0000313" key="2">
    <source>
        <dbReference type="EMBL" id="MBP1474209.1"/>
    </source>
</evidence>